<keyword evidence="2" id="KW-1185">Reference proteome</keyword>
<sequence length="181" mass="20072">MTETPEGPELRYDPHTLRETTTADAAPHVTRLQGEIRGADDETGELLARGDLVDLLRVTGALDEALDEANAAVDRAEIAGTAAQQHLARLRLARVQQWRGAFVESNPVYTELLAAASQFGPVVDAFTHQHAGENDFDQEHWDDAREHFARALAIRERLELDEAESSRTALRAVERRPREGS</sequence>
<dbReference type="RefSeq" id="WP_073390609.1">
    <property type="nucleotide sequence ID" value="NZ_FQVU01000003.1"/>
</dbReference>
<gene>
    <name evidence="1" type="ORF">SAMN05443575_2465</name>
</gene>
<accession>A0A1M5LIK9</accession>
<dbReference type="OrthoDB" id="4965972at2"/>
<dbReference type="EMBL" id="FQVU01000003">
    <property type="protein sequence ID" value="SHG64984.1"/>
    <property type="molecule type" value="Genomic_DNA"/>
</dbReference>
<dbReference type="Proteomes" id="UP000186132">
    <property type="component" value="Unassembled WGS sequence"/>
</dbReference>
<proteinExistence type="predicted"/>
<name>A0A1M5LIK9_9ACTN</name>
<evidence type="ECO:0000313" key="2">
    <source>
        <dbReference type="Proteomes" id="UP000186132"/>
    </source>
</evidence>
<organism evidence="1 2">
    <name type="scientific">Jatrophihabitans endophyticus</name>
    <dbReference type="NCBI Taxonomy" id="1206085"/>
    <lineage>
        <taxon>Bacteria</taxon>
        <taxon>Bacillati</taxon>
        <taxon>Actinomycetota</taxon>
        <taxon>Actinomycetes</taxon>
        <taxon>Jatrophihabitantales</taxon>
        <taxon>Jatrophihabitantaceae</taxon>
        <taxon>Jatrophihabitans</taxon>
    </lineage>
</organism>
<reference evidence="1 2" key="1">
    <citation type="submission" date="2016-11" db="EMBL/GenBank/DDBJ databases">
        <authorList>
            <person name="Jaros S."/>
            <person name="Januszkiewicz K."/>
            <person name="Wedrychowicz H."/>
        </authorList>
    </citation>
    <scope>NUCLEOTIDE SEQUENCE [LARGE SCALE GENOMIC DNA]</scope>
    <source>
        <strain evidence="1 2">DSM 45627</strain>
    </source>
</reference>
<evidence type="ECO:0008006" key="3">
    <source>
        <dbReference type="Google" id="ProtNLM"/>
    </source>
</evidence>
<dbReference type="STRING" id="1206085.SAMN05443575_2465"/>
<protein>
    <recommendedName>
        <fullName evidence="3">Tetratricopeptide repeat-containing protein</fullName>
    </recommendedName>
</protein>
<dbReference type="InterPro" id="IPR011990">
    <property type="entry name" value="TPR-like_helical_dom_sf"/>
</dbReference>
<dbReference type="Gene3D" id="1.25.40.10">
    <property type="entry name" value="Tetratricopeptide repeat domain"/>
    <property type="match status" value="1"/>
</dbReference>
<evidence type="ECO:0000313" key="1">
    <source>
        <dbReference type="EMBL" id="SHG64984.1"/>
    </source>
</evidence>
<dbReference type="SUPFAM" id="SSF48452">
    <property type="entry name" value="TPR-like"/>
    <property type="match status" value="1"/>
</dbReference>
<dbReference type="AlphaFoldDB" id="A0A1M5LIK9"/>